<dbReference type="InterPro" id="IPR032675">
    <property type="entry name" value="LRR_dom_sf"/>
</dbReference>
<sequence length="478" mass="55090">MLTLDELPHDILMKVIQELSADRKVLCNVRLISRKLNDLATPSVFSKILHCPTYHNREKCLAILSDIVGRKTTVFALTRHLSVGMGVMVGASEEHYTKVWFDLWRDLLPTMTNLRSVQWAYAPLNSCPIEWVNSFIKSLSERDTLTDLTIDVALDHPPPELSLQPLAGLRLLSVWWLVRRQTPGAEFVSQLSGLLGRCPNLESFKFRVEQVVITETDSPVTFGRLLDSLHNALSPLKLRQLSLKGVIVHPDDFRTHLHHFHRLEELTLDLEPRILVPRHFEEICAILQMEDIHLKRFLVEAVSHPNVSRYLASYSGLEELTMRSLDRRDDTIVTIDNFIPAMHKHCQSLNLLSLDVNRISTWPQAIVSHLHLNAERYVELRKLRIRVCITLDDVREGKASHFLDLLKAAIRLRALCRLECPFVLYKTGSYITDRSDADDLIEPYQGSRSSQIYSFMNRVVERFKRDHQPGFDIILSYK</sequence>
<evidence type="ECO:0000313" key="3">
    <source>
        <dbReference type="Proteomes" id="UP000559027"/>
    </source>
</evidence>
<proteinExistence type="predicted"/>
<dbReference type="EMBL" id="JAACJO010000011">
    <property type="protein sequence ID" value="KAF5352556.1"/>
    <property type="molecule type" value="Genomic_DNA"/>
</dbReference>
<gene>
    <name evidence="2" type="ORF">D9756_006091</name>
</gene>
<name>A0A8H5FX96_9AGAR</name>
<dbReference type="SUPFAM" id="SSF52047">
    <property type="entry name" value="RNI-like"/>
    <property type="match status" value="1"/>
</dbReference>
<dbReference type="OrthoDB" id="2986625at2759"/>
<dbReference type="InterPro" id="IPR001810">
    <property type="entry name" value="F-box_dom"/>
</dbReference>
<dbReference type="Proteomes" id="UP000559027">
    <property type="component" value="Unassembled WGS sequence"/>
</dbReference>
<keyword evidence="3" id="KW-1185">Reference proteome</keyword>
<protein>
    <recommendedName>
        <fullName evidence="1">F-box domain-containing protein</fullName>
    </recommendedName>
</protein>
<comment type="caution">
    <text evidence="2">The sequence shown here is derived from an EMBL/GenBank/DDBJ whole genome shotgun (WGS) entry which is preliminary data.</text>
</comment>
<evidence type="ECO:0000313" key="2">
    <source>
        <dbReference type="EMBL" id="KAF5352556.1"/>
    </source>
</evidence>
<reference evidence="2 3" key="1">
    <citation type="journal article" date="2020" name="ISME J.">
        <title>Uncovering the hidden diversity of litter-decomposition mechanisms in mushroom-forming fungi.</title>
        <authorList>
            <person name="Floudas D."/>
            <person name="Bentzer J."/>
            <person name="Ahren D."/>
            <person name="Johansson T."/>
            <person name="Persson P."/>
            <person name="Tunlid A."/>
        </authorList>
    </citation>
    <scope>NUCLEOTIDE SEQUENCE [LARGE SCALE GENOMIC DNA]</scope>
    <source>
        <strain evidence="2 3">CBS 146.42</strain>
    </source>
</reference>
<evidence type="ECO:0000259" key="1">
    <source>
        <dbReference type="PROSITE" id="PS50181"/>
    </source>
</evidence>
<organism evidence="2 3">
    <name type="scientific">Leucocoprinus leucothites</name>
    <dbReference type="NCBI Taxonomy" id="201217"/>
    <lineage>
        <taxon>Eukaryota</taxon>
        <taxon>Fungi</taxon>
        <taxon>Dikarya</taxon>
        <taxon>Basidiomycota</taxon>
        <taxon>Agaricomycotina</taxon>
        <taxon>Agaricomycetes</taxon>
        <taxon>Agaricomycetidae</taxon>
        <taxon>Agaricales</taxon>
        <taxon>Agaricineae</taxon>
        <taxon>Agaricaceae</taxon>
        <taxon>Leucocoprinus</taxon>
    </lineage>
</organism>
<dbReference type="AlphaFoldDB" id="A0A8H5FX96"/>
<feature type="domain" description="F-box" evidence="1">
    <location>
        <begin position="1"/>
        <end position="48"/>
    </location>
</feature>
<dbReference type="PROSITE" id="PS50181">
    <property type="entry name" value="FBOX"/>
    <property type="match status" value="1"/>
</dbReference>
<accession>A0A8H5FX96</accession>
<dbReference type="Gene3D" id="3.80.10.10">
    <property type="entry name" value="Ribonuclease Inhibitor"/>
    <property type="match status" value="1"/>
</dbReference>